<dbReference type="EMBL" id="JBHXCV010000033">
    <property type="protein sequence ID" value="MFD6796800.1"/>
    <property type="molecule type" value="Genomic_DNA"/>
</dbReference>
<accession>A0ABW6GCA8</accession>
<gene>
    <name evidence="2" type="ORF">ACFWGY_26015</name>
</gene>
<evidence type="ECO:0000313" key="2">
    <source>
        <dbReference type="EMBL" id="MFD6796800.1"/>
    </source>
</evidence>
<dbReference type="RefSeq" id="WP_377541233.1">
    <property type="nucleotide sequence ID" value="NZ_JBHXCV010000033.1"/>
</dbReference>
<proteinExistence type="predicted"/>
<protein>
    <recommendedName>
        <fullName evidence="1">DUF7739 domain-containing protein</fullName>
    </recommendedName>
</protein>
<dbReference type="Proteomes" id="UP001598673">
    <property type="component" value="Unassembled WGS sequence"/>
</dbReference>
<dbReference type="InterPro" id="IPR056641">
    <property type="entry name" value="DUF7739"/>
</dbReference>
<keyword evidence="3" id="KW-1185">Reference proteome</keyword>
<evidence type="ECO:0000313" key="3">
    <source>
        <dbReference type="Proteomes" id="UP001598673"/>
    </source>
</evidence>
<dbReference type="Pfam" id="PF24881">
    <property type="entry name" value="DUF7739"/>
    <property type="match status" value="1"/>
</dbReference>
<feature type="domain" description="DUF7739" evidence="1">
    <location>
        <begin position="19"/>
        <end position="114"/>
    </location>
</feature>
<evidence type="ECO:0000259" key="1">
    <source>
        <dbReference type="Pfam" id="PF24881"/>
    </source>
</evidence>
<reference evidence="2 3" key="1">
    <citation type="submission" date="2024-09" db="EMBL/GenBank/DDBJ databases">
        <title>The Natural Products Discovery Center: Release of the First 8490 Sequenced Strains for Exploring Actinobacteria Biosynthetic Diversity.</title>
        <authorList>
            <person name="Kalkreuter E."/>
            <person name="Kautsar S.A."/>
            <person name="Yang D."/>
            <person name="Bader C.D."/>
            <person name="Teijaro C.N."/>
            <person name="Fluegel L."/>
            <person name="Davis C.M."/>
            <person name="Simpson J.R."/>
            <person name="Lauterbach L."/>
            <person name="Steele A.D."/>
            <person name="Gui C."/>
            <person name="Meng S."/>
            <person name="Li G."/>
            <person name="Viehrig K."/>
            <person name="Ye F."/>
            <person name="Su P."/>
            <person name="Kiefer A.F."/>
            <person name="Nichols A."/>
            <person name="Cepeda A.J."/>
            <person name="Yan W."/>
            <person name="Fan B."/>
            <person name="Jiang Y."/>
            <person name="Adhikari A."/>
            <person name="Zheng C.-J."/>
            <person name="Schuster L."/>
            <person name="Cowan T.M."/>
            <person name="Smanski M.J."/>
            <person name="Chevrette M.G."/>
            <person name="De Carvalho L.P.S."/>
            <person name="Shen B."/>
        </authorList>
    </citation>
    <scope>NUCLEOTIDE SEQUENCE [LARGE SCALE GENOMIC DNA]</scope>
    <source>
        <strain evidence="2 3">NPDC060353</strain>
    </source>
</reference>
<comment type="caution">
    <text evidence="2">The sequence shown here is derived from an EMBL/GenBank/DDBJ whole genome shotgun (WGS) entry which is preliminary data.</text>
</comment>
<name>A0ABW6GCA8_9PSEU</name>
<sequence>MTRKPQINDPEAHVITSHGADFFGEDRHPLKTLASLAGYAEGCLSRDERGPLMLLLTNPGEGGSMSPSQAAEISALLLRLARHRFVKASAAAHARALADAAGRAAADGDRWVWRVESETTTAA</sequence>
<organism evidence="2 3">
    <name type="scientific">Prauserella salsuginis</name>
    <dbReference type="NCBI Taxonomy" id="387889"/>
    <lineage>
        <taxon>Bacteria</taxon>
        <taxon>Bacillati</taxon>
        <taxon>Actinomycetota</taxon>
        <taxon>Actinomycetes</taxon>
        <taxon>Pseudonocardiales</taxon>
        <taxon>Pseudonocardiaceae</taxon>
        <taxon>Prauserella</taxon>
        <taxon>Prauserella salsuginis group</taxon>
    </lineage>
</organism>